<organism evidence="11 12">
    <name type="scientific">Lynx pardinus</name>
    <name type="common">Iberian lynx</name>
    <name type="synonym">Felis pardina</name>
    <dbReference type="NCBI Taxonomy" id="191816"/>
    <lineage>
        <taxon>Eukaryota</taxon>
        <taxon>Metazoa</taxon>
        <taxon>Chordata</taxon>
        <taxon>Craniata</taxon>
        <taxon>Vertebrata</taxon>
        <taxon>Euteleostomi</taxon>
        <taxon>Mammalia</taxon>
        <taxon>Eutheria</taxon>
        <taxon>Laurasiatheria</taxon>
        <taxon>Carnivora</taxon>
        <taxon>Feliformia</taxon>
        <taxon>Felidae</taxon>
        <taxon>Felinae</taxon>
        <taxon>Lynx</taxon>
    </lineage>
</organism>
<reference evidence="11 12" key="1">
    <citation type="submission" date="2019-01" db="EMBL/GenBank/DDBJ databases">
        <authorList>
            <person name="Alioto T."/>
            <person name="Alioto T."/>
        </authorList>
    </citation>
    <scope>NUCLEOTIDE SEQUENCE [LARGE SCALE GENOMIC DNA]</scope>
</reference>
<evidence type="ECO:0000256" key="5">
    <source>
        <dbReference type="ARBA" id="ARBA00022490"/>
    </source>
</evidence>
<keyword evidence="5" id="KW-0963">Cytoplasm</keyword>
<keyword evidence="8" id="KW-0206">Cytoskeleton</keyword>
<comment type="subcellular location">
    <subcellularLocation>
        <location evidence="2">Cytoplasm</location>
        <location evidence="2">Cytoskeleton</location>
        <location evidence="2">Flagellum axoneme</location>
    </subcellularLocation>
</comment>
<evidence type="ECO:0000313" key="11">
    <source>
        <dbReference type="EMBL" id="VFV46634.1"/>
    </source>
</evidence>
<dbReference type="Proteomes" id="UP000386466">
    <property type="component" value="Unassembled WGS sequence"/>
</dbReference>
<evidence type="ECO:0000256" key="3">
    <source>
        <dbReference type="ARBA" id="ARBA00009071"/>
    </source>
</evidence>
<evidence type="ECO:0000256" key="1">
    <source>
        <dbReference type="ARBA" id="ARBA00003029"/>
    </source>
</evidence>
<name>A0A485PQC9_LYNPA</name>
<proteinExistence type="inferred from homology"/>
<evidence type="ECO:0000256" key="8">
    <source>
        <dbReference type="ARBA" id="ARBA00023212"/>
    </source>
</evidence>
<evidence type="ECO:0000256" key="6">
    <source>
        <dbReference type="ARBA" id="ARBA00022846"/>
    </source>
</evidence>
<dbReference type="PANTHER" id="PTHR31598:SF1">
    <property type="entry name" value="DYNEIN REGULATORY COMPLEX PROTEIN 10"/>
    <property type="match status" value="1"/>
</dbReference>
<evidence type="ECO:0000256" key="7">
    <source>
        <dbReference type="ARBA" id="ARBA00023069"/>
    </source>
</evidence>
<comment type="function">
    <text evidence="1">Component of the nexin-dynein regulatory complex (N-DRC), a key regulator of ciliary/flagellar motility which maintains the alignment and integrity of the distal axoneme and regulates microtubule sliding in motile axonemes.</text>
</comment>
<gene>
    <name evidence="11" type="ORF">LYPA_23C002414</name>
</gene>
<protein>
    <recommendedName>
        <fullName evidence="4">Dynein regulatory complex protein 10</fullName>
    </recommendedName>
</protein>
<keyword evidence="10" id="KW-0175">Coiled coil</keyword>
<feature type="coiled-coil region" evidence="10">
    <location>
        <begin position="212"/>
        <end position="239"/>
    </location>
</feature>
<keyword evidence="12" id="KW-1185">Reference proteome</keyword>
<dbReference type="InterPro" id="IPR042815">
    <property type="entry name" value="DRC10"/>
</dbReference>
<dbReference type="EMBL" id="CAAGRJ010039213">
    <property type="protein sequence ID" value="VFV46634.1"/>
    <property type="molecule type" value="Genomic_DNA"/>
</dbReference>
<evidence type="ECO:0000313" key="12">
    <source>
        <dbReference type="Proteomes" id="UP000386466"/>
    </source>
</evidence>
<evidence type="ECO:0000256" key="10">
    <source>
        <dbReference type="SAM" id="Coils"/>
    </source>
</evidence>
<sequence length="332" mass="37896">MALDVLAVAPLYQGPDINRMRLTAELSKKPASPLKPLVPSKSKLTTIETKRVMSVLDETIHKVELVTLLSHLASKGEALQGILGGDVRRAVREHEDLCRRLLDSVAYLQDKERRLQEEEESEDEGWLRDRLLSVQLQKSNLLPLMEHIRESTKDVLRLLLDNPQVAKLSETHALGRSAEAQRFIDCLMELRGFLFEKLLTSPMEAREKTQFIQDVSRQNRRNQDIIDALENELAASMKNRDAEVSVGPWKGPHGEANPFGGRVFASVGELIFKKQIMGAPGWRSRLSVRLQPGHDLAVREFEPRKKYKVETEVENWIQKYDMEMGEKQVFVL</sequence>
<keyword evidence="9" id="KW-0966">Cell projection</keyword>
<keyword evidence="6" id="KW-0282">Flagellum</keyword>
<keyword evidence="7" id="KW-0969">Cilium</keyword>
<dbReference type="AlphaFoldDB" id="A0A485PQC9"/>
<comment type="similarity">
    <text evidence="3">Belongs to the DRC10 family.</text>
</comment>
<accession>A0A485PQC9</accession>
<dbReference type="PANTHER" id="PTHR31598">
    <property type="entry name" value="IQ DOMAIN-CONTAINING PROTEIN D"/>
    <property type="match status" value="1"/>
</dbReference>
<evidence type="ECO:0000256" key="2">
    <source>
        <dbReference type="ARBA" id="ARBA00004611"/>
    </source>
</evidence>
<evidence type="ECO:0000256" key="4">
    <source>
        <dbReference type="ARBA" id="ARBA00021752"/>
    </source>
</evidence>
<evidence type="ECO:0000256" key="9">
    <source>
        <dbReference type="ARBA" id="ARBA00023273"/>
    </source>
</evidence>